<dbReference type="RefSeq" id="WP_015496119.1">
    <property type="nucleotide sequence ID" value="NC_020908.1"/>
</dbReference>
<dbReference type="InterPro" id="IPR002053">
    <property type="entry name" value="Glyco_hydro_25"/>
</dbReference>
<dbReference type="PROSITE" id="PS51904">
    <property type="entry name" value="GLYCOSYL_HYDROL_F25_2"/>
    <property type="match status" value="1"/>
</dbReference>
<organism evidence="2 3">
    <name type="scientific">Octadecabacter arcticus 238</name>
    <dbReference type="NCBI Taxonomy" id="391616"/>
    <lineage>
        <taxon>Bacteria</taxon>
        <taxon>Pseudomonadati</taxon>
        <taxon>Pseudomonadota</taxon>
        <taxon>Alphaproteobacteria</taxon>
        <taxon>Rhodobacterales</taxon>
        <taxon>Roseobacteraceae</taxon>
        <taxon>Octadecabacter</taxon>
    </lineage>
</organism>
<dbReference type="EMBL" id="CP003742">
    <property type="protein sequence ID" value="AGI73094.1"/>
    <property type="molecule type" value="Genomic_DNA"/>
</dbReference>
<keyword evidence="3" id="KW-1185">Reference proteome</keyword>
<comment type="similarity">
    <text evidence="1">Belongs to the glycosyl hydrolase 25 family.</text>
</comment>
<dbReference type="SUPFAM" id="SSF51445">
    <property type="entry name" value="(Trans)glycosidases"/>
    <property type="match status" value="1"/>
</dbReference>
<keyword evidence="2" id="KW-0378">Hydrolase</keyword>
<dbReference type="KEGG" id="oar:OA238_c30920"/>
<dbReference type="Pfam" id="PF01183">
    <property type="entry name" value="Glyco_hydro_25"/>
    <property type="match status" value="1"/>
</dbReference>
<dbReference type="STRING" id="391616.OA238_c30920"/>
<dbReference type="HOGENOM" id="CLU_044973_3_1_5"/>
<dbReference type="AlphaFoldDB" id="M9RKI5"/>
<proteinExistence type="inferred from homology"/>
<dbReference type="GO" id="GO:0003796">
    <property type="term" value="F:lysozyme activity"/>
    <property type="evidence" value="ECO:0007669"/>
    <property type="project" value="InterPro"/>
</dbReference>
<protein>
    <submittedName>
        <fullName evidence="2">Glycosyl hydrolase family25</fullName>
    </submittedName>
</protein>
<evidence type="ECO:0000256" key="1">
    <source>
        <dbReference type="ARBA" id="ARBA00010646"/>
    </source>
</evidence>
<dbReference type="GO" id="GO:0009253">
    <property type="term" value="P:peptidoglycan catabolic process"/>
    <property type="evidence" value="ECO:0007669"/>
    <property type="project" value="InterPro"/>
</dbReference>
<dbReference type="eggNOG" id="COG3757">
    <property type="taxonomic scope" value="Bacteria"/>
</dbReference>
<evidence type="ECO:0000313" key="2">
    <source>
        <dbReference type="EMBL" id="AGI73094.1"/>
    </source>
</evidence>
<dbReference type="PANTHER" id="PTHR34135:SF2">
    <property type="entry name" value="LYSOZYME"/>
    <property type="match status" value="1"/>
</dbReference>
<name>M9RKI5_9RHOB</name>
<dbReference type="GO" id="GO:0016052">
    <property type="term" value="P:carbohydrate catabolic process"/>
    <property type="evidence" value="ECO:0007669"/>
    <property type="project" value="TreeGrafter"/>
</dbReference>
<dbReference type="GO" id="GO:0016998">
    <property type="term" value="P:cell wall macromolecule catabolic process"/>
    <property type="evidence" value="ECO:0007669"/>
    <property type="project" value="InterPro"/>
</dbReference>
<dbReference type="Gene3D" id="3.20.20.80">
    <property type="entry name" value="Glycosidases"/>
    <property type="match status" value="1"/>
</dbReference>
<sequence>MRLKRGIAFAFAKATDRITYTDPKWQTNRTASAKAGIAFGGYHFYEPNDEPAPQAANFLAALGDVENMLPPVVDLERTPEAGDEAEYLRDVQAFLSMIEDSTGCTPMIYASPSFYTQYLGTGLGQYPLWLAEYSHTAKPPQGRDWYFWQHQQNGTVDGISGSVDLDWFAGDADALASLQC</sequence>
<dbReference type="PANTHER" id="PTHR34135">
    <property type="entry name" value="LYSOZYME"/>
    <property type="match status" value="1"/>
</dbReference>
<accession>M9RKI5</accession>
<dbReference type="Proteomes" id="UP000004688">
    <property type="component" value="Chromosome"/>
</dbReference>
<reference evidence="2 3" key="1">
    <citation type="journal article" date="2013" name="PLoS ONE">
        <title>Poles Apart: Arctic and Antarctic Octadecabacter strains Share High Genome Plasticity and a New Type of Xanthorhodopsin.</title>
        <authorList>
            <person name="Vollmers J."/>
            <person name="Voget S."/>
            <person name="Dietrich S."/>
            <person name="Gollnow K."/>
            <person name="Smits M."/>
            <person name="Meyer K."/>
            <person name="Brinkhoff T."/>
            <person name="Simon M."/>
            <person name="Daniel R."/>
        </authorList>
    </citation>
    <scope>NUCLEOTIDE SEQUENCE [LARGE SCALE GENOMIC DNA]</scope>
    <source>
        <strain evidence="2 3">238</strain>
    </source>
</reference>
<gene>
    <name evidence="2" type="ORF">OA238_c30920</name>
</gene>
<evidence type="ECO:0000313" key="3">
    <source>
        <dbReference type="Proteomes" id="UP000004688"/>
    </source>
</evidence>
<dbReference type="OrthoDB" id="9798192at2"/>
<dbReference type="InterPro" id="IPR017853">
    <property type="entry name" value="GH"/>
</dbReference>